<dbReference type="FunFam" id="3.40.50.10860:FF:000003">
    <property type="entry name" value="Glutamate dehydrogenase"/>
    <property type="match status" value="1"/>
</dbReference>
<dbReference type="EMBL" id="LZRT01000095">
    <property type="protein sequence ID" value="OUM85962.1"/>
    <property type="molecule type" value="Genomic_DNA"/>
</dbReference>
<dbReference type="Proteomes" id="UP000196475">
    <property type="component" value="Unassembled WGS sequence"/>
</dbReference>
<dbReference type="InterPro" id="IPR036291">
    <property type="entry name" value="NAD(P)-bd_dom_sf"/>
</dbReference>
<feature type="binding site" evidence="6">
    <location>
        <position position="352"/>
    </location>
    <ligand>
        <name>substrate</name>
    </ligand>
</feature>
<dbReference type="InterPro" id="IPR046346">
    <property type="entry name" value="Aminoacid_DH-like_N_sf"/>
</dbReference>
<dbReference type="Pfam" id="PF00208">
    <property type="entry name" value="ELFV_dehydrog"/>
    <property type="match status" value="1"/>
</dbReference>
<feature type="binding site" evidence="6">
    <location>
        <position position="73"/>
    </location>
    <ligand>
        <name>substrate</name>
    </ligand>
</feature>
<evidence type="ECO:0000256" key="8">
    <source>
        <dbReference type="RuleBase" id="RU004417"/>
    </source>
</evidence>
<keyword evidence="6" id="KW-0520">NAD</keyword>
<dbReference type="PANTHER" id="PTHR11606">
    <property type="entry name" value="GLUTAMATE DEHYDROGENASE"/>
    <property type="match status" value="1"/>
</dbReference>
<evidence type="ECO:0000313" key="11">
    <source>
        <dbReference type="Proteomes" id="UP000196475"/>
    </source>
</evidence>
<accession>A0A1Y3PF44</accession>
<dbReference type="SUPFAM" id="SSF53223">
    <property type="entry name" value="Aminoacid dehydrogenase-like, N-terminal domain"/>
    <property type="match status" value="1"/>
</dbReference>
<proteinExistence type="inferred from homology"/>
<name>A0A1Y3PF44_9BACI</name>
<dbReference type="PIRSF" id="PIRSF000185">
    <property type="entry name" value="Glu_DH"/>
    <property type="match status" value="1"/>
</dbReference>
<dbReference type="PANTHER" id="PTHR11606:SF13">
    <property type="entry name" value="GLUTAMATE DEHYDROGENASE 1, MITOCHONDRIAL"/>
    <property type="match status" value="1"/>
</dbReference>
<dbReference type="InterPro" id="IPR033524">
    <property type="entry name" value="Glu/Leu/Phe/Val_DH_AS"/>
</dbReference>
<feature type="domain" description="Glutamate/phenylalanine/leucine/valine/L-tryptophan dehydrogenase C-terminal" evidence="9">
    <location>
        <begin position="186"/>
        <end position="416"/>
    </location>
</feature>
<dbReference type="InterPro" id="IPR006096">
    <property type="entry name" value="Glu/Leu/Phe/Val/Trp_DH_C"/>
</dbReference>
<dbReference type="PROSITE" id="PS00074">
    <property type="entry name" value="GLFV_DEHYDROGENASE"/>
    <property type="match status" value="1"/>
</dbReference>
<dbReference type="InterPro" id="IPR014362">
    <property type="entry name" value="Glu_DH"/>
</dbReference>
<dbReference type="AlphaFoldDB" id="A0A1Y3PF44"/>
<dbReference type="SUPFAM" id="SSF51735">
    <property type="entry name" value="NAD(P)-binding Rossmann-fold domains"/>
    <property type="match status" value="1"/>
</dbReference>
<organism evidence="10 11">
    <name type="scientific">Bacillus thermozeamaize</name>
    <dbReference type="NCBI Taxonomy" id="230954"/>
    <lineage>
        <taxon>Bacteria</taxon>
        <taxon>Bacillati</taxon>
        <taxon>Bacillota</taxon>
        <taxon>Bacilli</taxon>
        <taxon>Bacillales</taxon>
        <taxon>Bacillaceae</taxon>
        <taxon>Bacillus</taxon>
    </lineage>
</organism>
<comment type="similarity">
    <text evidence="1 4 8">Belongs to the Glu/Leu/Phe/Val dehydrogenases family.</text>
</comment>
<dbReference type="InterPro" id="IPR006095">
    <property type="entry name" value="Glu/Leu/Phe/Val/Trp_DH"/>
</dbReference>
<dbReference type="Gene3D" id="3.40.50.10860">
    <property type="entry name" value="Leucine Dehydrogenase, chain A, domain 1"/>
    <property type="match status" value="1"/>
</dbReference>
<evidence type="ECO:0000256" key="5">
    <source>
        <dbReference type="PIRSR" id="PIRSR000185-1"/>
    </source>
</evidence>
<evidence type="ECO:0000256" key="3">
    <source>
        <dbReference type="ARBA" id="ARBA00023002"/>
    </source>
</evidence>
<dbReference type="CDD" id="cd01076">
    <property type="entry name" value="NAD_bind_1_Glu_DH"/>
    <property type="match status" value="1"/>
</dbReference>
<dbReference type="GO" id="GO:0006538">
    <property type="term" value="P:L-glutamate catabolic process"/>
    <property type="evidence" value="ECO:0007669"/>
    <property type="project" value="TreeGrafter"/>
</dbReference>
<keyword evidence="6" id="KW-0547">Nucleotide-binding</keyword>
<comment type="caution">
    <text evidence="10">The sequence shown here is derived from an EMBL/GenBank/DDBJ whole genome shotgun (WGS) entry which is preliminary data.</text>
</comment>
<keyword evidence="3 4" id="KW-0560">Oxidoreductase</keyword>
<reference evidence="11" key="1">
    <citation type="submission" date="2016-06" db="EMBL/GenBank/DDBJ databases">
        <authorList>
            <person name="Nascimento L."/>
            <person name="Pereira R.V."/>
            <person name="Martins L.F."/>
            <person name="Quaggio R.B."/>
            <person name="Silva A.M."/>
            <person name="Setubal J.C."/>
        </authorList>
    </citation>
    <scope>NUCLEOTIDE SEQUENCE [LARGE SCALE GENOMIC DNA]</scope>
</reference>
<evidence type="ECO:0000256" key="2">
    <source>
        <dbReference type="ARBA" id="ARBA00012896"/>
    </source>
</evidence>
<dbReference type="SMART" id="SM00839">
    <property type="entry name" value="ELFV_dehydrog"/>
    <property type="match status" value="1"/>
</dbReference>
<feature type="binding site" evidence="6">
    <location>
        <position position="224"/>
    </location>
    <ligand>
        <name>NAD(+)</name>
        <dbReference type="ChEBI" id="CHEBI:57540"/>
    </ligand>
</feature>
<dbReference type="Gene3D" id="3.40.50.720">
    <property type="entry name" value="NAD(P)-binding Rossmann-like Domain"/>
    <property type="match status" value="1"/>
</dbReference>
<evidence type="ECO:0000259" key="9">
    <source>
        <dbReference type="SMART" id="SM00839"/>
    </source>
</evidence>
<feature type="site" description="Important for catalysis" evidence="7">
    <location>
        <position position="149"/>
    </location>
</feature>
<evidence type="ECO:0000256" key="4">
    <source>
        <dbReference type="PIRNR" id="PIRNR000185"/>
    </source>
</evidence>
<evidence type="ECO:0000256" key="7">
    <source>
        <dbReference type="PIRSR" id="PIRSR000185-3"/>
    </source>
</evidence>
<protein>
    <recommendedName>
        <fullName evidence="2 4">Glutamate dehydrogenase</fullName>
    </recommendedName>
</protein>
<dbReference type="GO" id="GO:0000166">
    <property type="term" value="F:nucleotide binding"/>
    <property type="evidence" value="ECO:0007669"/>
    <property type="project" value="UniProtKB-KW"/>
</dbReference>
<dbReference type="PRINTS" id="PR00082">
    <property type="entry name" value="GLFDHDRGNASE"/>
</dbReference>
<feature type="active site" description="Proton donor" evidence="5">
    <location>
        <position position="109"/>
    </location>
</feature>
<dbReference type="Pfam" id="PF02812">
    <property type="entry name" value="ELFV_dehydrog_N"/>
    <property type="match status" value="1"/>
</dbReference>
<evidence type="ECO:0000256" key="6">
    <source>
        <dbReference type="PIRSR" id="PIRSR000185-2"/>
    </source>
</evidence>
<sequence length="430" mass="47361">MNLPEAEENPYVVVQRLLKKAVETLELPLSVYEILKKPRRFMTVSIPIRMDDGSVRNFTGYRSQHCDILGPTKGGVRFHPEVNEDEVKALSIWMSLKSAILGLPYGGGKGGVIVNPRELSERELEELSRGYIRELEAIIGPEKDIPAPDVNTNPQIMGWMLDEFDRLRGQNMPGMITGKPIILGGSLGRLEATGRGVVITILEAVKRLGLNPWGLTASIQGFGNVGSMTARFLHEQGIKVIAVNDALGGVFKEEGLDIPALLTFSRETGTVAGFPGARPLRGNELFAVPADIFVPAALENQITDETAPLLQAKIVAEAANGPTSSEGDQILREKGSFVIPDILCNSGGVTVSYFEWVQNAMHYYWPEEEVNEKLCAKMRQAFDVVYRMHLEHQVDMRSAAYMVGVSRLAEALFARGWVKKGKMSRGSLFH</sequence>
<evidence type="ECO:0000256" key="1">
    <source>
        <dbReference type="ARBA" id="ARBA00006382"/>
    </source>
</evidence>
<dbReference type="InterPro" id="IPR033922">
    <property type="entry name" value="NAD_bind_Glu_DH"/>
</dbReference>
<dbReference type="GO" id="GO:0004352">
    <property type="term" value="F:glutamate dehydrogenase (NAD+) activity"/>
    <property type="evidence" value="ECO:0007669"/>
    <property type="project" value="TreeGrafter"/>
</dbReference>
<feature type="binding site" evidence="6">
    <location>
        <position position="97"/>
    </location>
    <ligand>
        <name>substrate</name>
    </ligand>
</feature>
<evidence type="ECO:0000313" key="10">
    <source>
        <dbReference type="EMBL" id="OUM85962.1"/>
    </source>
</evidence>
<gene>
    <name evidence="10" type="ORF">BAA01_15270</name>
</gene>
<feature type="binding site" evidence="6">
    <location>
        <position position="193"/>
    </location>
    <ligand>
        <name>NAD(+)</name>
        <dbReference type="ChEBI" id="CHEBI:57540"/>
    </ligand>
</feature>
<dbReference type="InterPro" id="IPR006097">
    <property type="entry name" value="Glu/Leu/Phe/Val/Trp_DH_dimer"/>
</dbReference>